<dbReference type="InterPro" id="IPR051161">
    <property type="entry name" value="Mannose-6P_isomerase_type2"/>
</dbReference>
<evidence type="ECO:0000313" key="3">
    <source>
        <dbReference type="EMBL" id="MCC2222450.1"/>
    </source>
</evidence>
<dbReference type="Gene3D" id="3.90.550.10">
    <property type="entry name" value="Spore Coat Polysaccharide Biosynthesis Protein SpsA, Chain A"/>
    <property type="match status" value="1"/>
</dbReference>
<gene>
    <name evidence="3" type="ORF">LKD48_12545</name>
</gene>
<evidence type="ECO:0000259" key="2">
    <source>
        <dbReference type="Pfam" id="PF01050"/>
    </source>
</evidence>
<comment type="caution">
    <text evidence="3">The sequence shown here is derived from an EMBL/GenBank/DDBJ whole genome shotgun (WGS) entry which is preliminary data.</text>
</comment>
<dbReference type="PANTHER" id="PTHR46390">
    <property type="entry name" value="MANNOSE-1-PHOSPHATE GUANYLYLTRANSFERASE"/>
    <property type="match status" value="1"/>
</dbReference>
<organism evidence="3 4">
    <name type="scientific">Anthropogastromicrobium aceti</name>
    <dbReference type="NCBI Taxonomy" id="2981768"/>
    <lineage>
        <taxon>Bacteria</taxon>
        <taxon>Bacillati</taxon>
        <taxon>Bacillota</taxon>
        <taxon>Clostridia</taxon>
        <taxon>Lachnospirales</taxon>
        <taxon>Lachnospiraceae</taxon>
        <taxon>Anthropogastromicrobium</taxon>
    </lineage>
</organism>
<dbReference type="AlphaFoldDB" id="A0AAE3E5X1"/>
<dbReference type="InterPro" id="IPR014710">
    <property type="entry name" value="RmlC-like_jellyroll"/>
</dbReference>
<feature type="domain" description="Nucleotidyl transferase" evidence="1">
    <location>
        <begin position="4"/>
        <end position="266"/>
    </location>
</feature>
<dbReference type="Pfam" id="PF01050">
    <property type="entry name" value="MannoseP_isomer"/>
    <property type="match status" value="1"/>
</dbReference>
<dbReference type="InterPro" id="IPR001538">
    <property type="entry name" value="Man6P_isomerase-2_C"/>
</dbReference>
<dbReference type="InterPro" id="IPR005835">
    <property type="entry name" value="NTP_transferase_dom"/>
</dbReference>
<dbReference type="CDD" id="cd02213">
    <property type="entry name" value="cupin_PMI_typeII_C"/>
    <property type="match status" value="1"/>
</dbReference>
<sequence>MNIVLLSGGSGQRLWPLSNDIRSKQFIKIFHKEDGTLESMVQRVYRQIRSIDPDANVTIATSKSQVSAIHNQLGENVGISVEPCRRDTFPAIALAAAYLKDKKHLPLDEAIVICPVDPYVDSDYFEALDALEKRAAESSANLVLMGIEPTYPSAKYGYIIPKSLENISSVSMFKEKPTEEVAQTYITQGALWNGGVFALRLGYVLERAHQLIDFTDYQDLFDKYETLEKISFDYAVVEHEEKIEVMRFSGMWKDLGTWNTLTEAMDSRNVGQALFSETCQNVHVVNELNLPVLCMGLKDVVVSASPDGILVSDKKQSSYIKPFVNTLDHRVMFAEKSWGSFRVLDVEKESLTIKVTLNSGHKMNYHSHEFRDEVWTIISGTGRVILNEKERSVKPGDVIEMKAGCRHTIIAETELKVIEVQMGKDVNVHDKIKYEI</sequence>
<dbReference type="SUPFAM" id="SSF51182">
    <property type="entry name" value="RmlC-like cupins"/>
    <property type="match status" value="1"/>
</dbReference>
<proteinExistence type="predicted"/>
<reference evidence="3 4" key="1">
    <citation type="submission" date="2021-10" db="EMBL/GenBank/DDBJ databases">
        <title>Anaerobic single-cell dispensing facilitates the cultivation of human gut bacteria.</title>
        <authorList>
            <person name="Afrizal A."/>
        </authorList>
    </citation>
    <scope>NUCLEOTIDE SEQUENCE [LARGE SCALE GENOMIC DNA]</scope>
    <source>
        <strain evidence="3 4">CLA-AA-H224</strain>
    </source>
</reference>
<dbReference type="PANTHER" id="PTHR46390:SF1">
    <property type="entry name" value="MANNOSE-1-PHOSPHATE GUANYLYLTRANSFERASE"/>
    <property type="match status" value="1"/>
</dbReference>
<name>A0AAE3E5X1_9FIRM</name>
<keyword evidence="4" id="KW-1185">Reference proteome</keyword>
<dbReference type="GO" id="GO:0009298">
    <property type="term" value="P:GDP-mannose biosynthetic process"/>
    <property type="evidence" value="ECO:0007669"/>
    <property type="project" value="TreeGrafter"/>
</dbReference>
<dbReference type="SUPFAM" id="SSF53448">
    <property type="entry name" value="Nucleotide-diphospho-sugar transferases"/>
    <property type="match status" value="1"/>
</dbReference>
<dbReference type="Proteomes" id="UP001198200">
    <property type="component" value="Unassembled WGS sequence"/>
</dbReference>
<evidence type="ECO:0000313" key="4">
    <source>
        <dbReference type="Proteomes" id="UP001198200"/>
    </source>
</evidence>
<dbReference type="InterPro" id="IPR029044">
    <property type="entry name" value="Nucleotide-diphossugar_trans"/>
</dbReference>
<protein>
    <submittedName>
        <fullName evidence="3">Cupin domain-containing protein</fullName>
    </submittedName>
</protein>
<dbReference type="RefSeq" id="WP_308732157.1">
    <property type="nucleotide sequence ID" value="NZ_JAJEQN010000036.1"/>
</dbReference>
<evidence type="ECO:0000259" key="1">
    <source>
        <dbReference type="Pfam" id="PF00483"/>
    </source>
</evidence>
<dbReference type="InterPro" id="IPR011051">
    <property type="entry name" value="RmlC_Cupin_sf"/>
</dbReference>
<dbReference type="Pfam" id="PF00483">
    <property type="entry name" value="NTP_transferase"/>
    <property type="match status" value="1"/>
</dbReference>
<dbReference type="GO" id="GO:0004475">
    <property type="term" value="F:mannose-1-phosphate guanylyltransferase (GTP) activity"/>
    <property type="evidence" value="ECO:0007669"/>
    <property type="project" value="TreeGrafter"/>
</dbReference>
<accession>A0AAE3E5X1</accession>
<feature type="domain" description="Mannose-6-phosphate isomerase type II C-terminal" evidence="2">
    <location>
        <begin position="336"/>
        <end position="433"/>
    </location>
</feature>
<dbReference type="Gene3D" id="2.60.120.10">
    <property type="entry name" value="Jelly Rolls"/>
    <property type="match status" value="1"/>
</dbReference>
<dbReference type="EMBL" id="JAJEQN010000036">
    <property type="protein sequence ID" value="MCC2222450.1"/>
    <property type="molecule type" value="Genomic_DNA"/>
</dbReference>